<protein>
    <recommendedName>
        <fullName evidence="1">TnsA endonuclease N-terminal domain-containing protein</fullName>
    </recommendedName>
</protein>
<keyword evidence="3" id="KW-1185">Reference proteome</keyword>
<name>A0ABX1CTL8_9SPHN</name>
<evidence type="ECO:0000313" key="2">
    <source>
        <dbReference type="EMBL" id="NJR79172.1"/>
    </source>
</evidence>
<evidence type="ECO:0000313" key="3">
    <source>
        <dbReference type="Proteomes" id="UP000732399"/>
    </source>
</evidence>
<gene>
    <name evidence="2" type="ORF">HBH26_11310</name>
</gene>
<sequence length="228" mass="25674">MSSELAFAMPDDACLDELAFGIRYDPVRDPRTRRNARSITGELVSIRDSVCHVFESLGEMRTAIILDVDFDVVAYRTQPERMRLDDGGTYTPDVQIRWRDGRVTYREVKPDGKLAEKPDLDGRVDPIRRACAERGADFEIVTDRWYGDPVRLRNANLLRHAFRRSRVDDVAVVVDLLGRRGTLPLSEISRESGLGPAGHYAALALAAARRCRVDLDIAIGFDTMLRLA</sequence>
<proteinExistence type="predicted"/>
<dbReference type="Pfam" id="PF08722">
    <property type="entry name" value="Tn7_TnsA-like_N"/>
    <property type="match status" value="1"/>
</dbReference>
<organism evidence="2 3">
    <name type="scientific">Sphingomonas corticis</name>
    <dbReference type="NCBI Taxonomy" id="2722791"/>
    <lineage>
        <taxon>Bacteria</taxon>
        <taxon>Pseudomonadati</taxon>
        <taxon>Pseudomonadota</taxon>
        <taxon>Alphaproteobacteria</taxon>
        <taxon>Sphingomonadales</taxon>
        <taxon>Sphingomonadaceae</taxon>
        <taxon>Sphingomonas</taxon>
    </lineage>
</organism>
<dbReference type="EMBL" id="JAAVJH010000006">
    <property type="protein sequence ID" value="NJR79172.1"/>
    <property type="molecule type" value="Genomic_DNA"/>
</dbReference>
<accession>A0ABX1CTL8</accession>
<comment type="caution">
    <text evidence="2">The sequence shown here is derived from an EMBL/GenBank/DDBJ whole genome shotgun (WGS) entry which is preliminary data.</text>
</comment>
<evidence type="ECO:0000259" key="1">
    <source>
        <dbReference type="Pfam" id="PF08722"/>
    </source>
</evidence>
<feature type="domain" description="TnsA endonuclease N-terminal" evidence="1">
    <location>
        <begin position="71"/>
        <end position="143"/>
    </location>
</feature>
<dbReference type="Proteomes" id="UP000732399">
    <property type="component" value="Unassembled WGS sequence"/>
</dbReference>
<dbReference type="InterPro" id="IPR014833">
    <property type="entry name" value="TnsA_N"/>
</dbReference>
<reference evidence="2 3" key="1">
    <citation type="submission" date="2020-03" db="EMBL/GenBank/DDBJ databases">
        <authorList>
            <person name="Wang L."/>
            <person name="He N."/>
            <person name="Li Y."/>
            <person name="Fang Y."/>
            <person name="Zhang F."/>
        </authorList>
    </citation>
    <scope>NUCLEOTIDE SEQUENCE [LARGE SCALE GENOMIC DNA]</scope>
    <source>
        <strain evidence="2 3">36D10-4-7</strain>
    </source>
</reference>